<dbReference type="PANTHER" id="PTHR45947:SF3">
    <property type="entry name" value="SULFOQUINOVOSYL TRANSFERASE SQD2"/>
    <property type="match status" value="1"/>
</dbReference>
<comment type="caution">
    <text evidence="2">The sequence shown here is derived from an EMBL/GenBank/DDBJ whole genome shotgun (WGS) entry which is preliminary data.</text>
</comment>
<dbReference type="InterPro" id="IPR050194">
    <property type="entry name" value="Glycosyltransferase_grp1"/>
</dbReference>
<protein>
    <submittedName>
        <fullName evidence="2">Glycosyltransferase family 1 protein</fullName>
    </submittedName>
</protein>
<evidence type="ECO:0000313" key="2">
    <source>
        <dbReference type="EMBL" id="MDE8650157.1"/>
    </source>
</evidence>
<dbReference type="RefSeq" id="WP_275226242.1">
    <property type="nucleotide sequence ID" value="NZ_JARESE010000001.1"/>
</dbReference>
<dbReference type="Pfam" id="PF13439">
    <property type="entry name" value="Glyco_transf_4"/>
    <property type="match status" value="1"/>
</dbReference>
<reference evidence="2 3" key="1">
    <citation type="submission" date="2023-03" db="EMBL/GenBank/DDBJ databases">
        <title>NovoSphingobium album sp. nov. isolated from polycyclic aromatic hydrocarbons- and heavy-metal polluted soil.</title>
        <authorList>
            <person name="Liu Z."/>
            <person name="Wang K."/>
        </authorList>
    </citation>
    <scope>NUCLEOTIDE SEQUENCE [LARGE SCALE GENOMIC DNA]</scope>
    <source>
        <strain evidence="2 3">H3SJ31-1</strain>
    </source>
</reference>
<accession>A0ABT5WLH4</accession>
<dbReference type="InterPro" id="IPR028098">
    <property type="entry name" value="Glyco_trans_4-like_N"/>
</dbReference>
<sequence>MKLALATDAWFPQVNGVVRSLSTTVAELERRGIGVDLVTPDQFLTVPMPGYASIRLAMAPRFGVRRKLDAAQPDIVHIATEGPIGWAARGWCLSRGVPFTSAFHTRFPEYASVRTGISAERFWPIMRRFHAASRAVLVSTPSLAAELAGRGIAHTRRWSRGIDHGLFHPEGPRHPAMAGLSGPVLLYVGRVAPEKNIGAFLDLAVPGTKVVVGDGPSLETLRRRHGKALFLGALSGEELAAAYRSADCFVFPSLTDTFGLVVIEALASGVPVAGYPVTGPIDILGPDGLGPDGDLPAPAGVLDPDLATAVRGALALDRAAATRLGRQFSWERATDQFQGAIETALAESRHPARAA</sequence>
<proteinExistence type="predicted"/>
<name>A0ABT5WLH4_9SPHN</name>
<dbReference type="PANTHER" id="PTHR45947">
    <property type="entry name" value="SULFOQUINOVOSYL TRANSFERASE SQD2"/>
    <property type="match status" value="1"/>
</dbReference>
<dbReference type="SUPFAM" id="SSF53756">
    <property type="entry name" value="UDP-Glycosyltransferase/glycogen phosphorylase"/>
    <property type="match status" value="1"/>
</dbReference>
<feature type="domain" description="Glycosyltransferase subfamily 4-like N-terminal" evidence="1">
    <location>
        <begin position="14"/>
        <end position="164"/>
    </location>
</feature>
<dbReference type="EMBL" id="JARESE010000001">
    <property type="protein sequence ID" value="MDE8650157.1"/>
    <property type="molecule type" value="Genomic_DNA"/>
</dbReference>
<gene>
    <name evidence="2" type="ORF">PYV00_00315</name>
</gene>
<organism evidence="2 3">
    <name type="scientific">Novosphingobium album</name>
    <name type="common">ex Liu et al. 2023</name>
    <dbReference type="NCBI Taxonomy" id="3031130"/>
    <lineage>
        <taxon>Bacteria</taxon>
        <taxon>Pseudomonadati</taxon>
        <taxon>Pseudomonadota</taxon>
        <taxon>Alphaproteobacteria</taxon>
        <taxon>Sphingomonadales</taxon>
        <taxon>Sphingomonadaceae</taxon>
        <taxon>Novosphingobium</taxon>
    </lineage>
</organism>
<dbReference type="Pfam" id="PF13692">
    <property type="entry name" value="Glyco_trans_1_4"/>
    <property type="match status" value="1"/>
</dbReference>
<dbReference type="Gene3D" id="3.40.50.2000">
    <property type="entry name" value="Glycogen Phosphorylase B"/>
    <property type="match status" value="2"/>
</dbReference>
<evidence type="ECO:0000259" key="1">
    <source>
        <dbReference type="Pfam" id="PF13439"/>
    </source>
</evidence>
<evidence type="ECO:0000313" key="3">
    <source>
        <dbReference type="Proteomes" id="UP001216253"/>
    </source>
</evidence>
<dbReference type="Proteomes" id="UP001216253">
    <property type="component" value="Unassembled WGS sequence"/>
</dbReference>
<dbReference type="CDD" id="cd03814">
    <property type="entry name" value="GT4-like"/>
    <property type="match status" value="1"/>
</dbReference>
<keyword evidence="3" id="KW-1185">Reference proteome</keyword>